<dbReference type="EMBL" id="JABSTQ010010600">
    <property type="protein sequence ID" value="KAG0419630.1"/>
    <property type="molecule type" value="Genomic_DNA"/>
</dbReference>
<dbReference type="Proteomes" id="UP000805193">
    <property type="component" value="Unassembled WGS sequence"/>
</dbReference>
<reference evidence="1 2" key="1">
    <citation type="journal article" date="2020" name="Cell">
        <title>Large-Scale Comparative Analyses of Tick Genomes Elucidate Their Genetic Diversity and Vector Capacities.</title>
        <authorList>
            <consortium name="Tick Genome and Microbiome Consortium (TIGMIC)"/>
            <person name="Jia N."/>
            <person name="Wang J."/>
            <person name="Shi W."/>
            <person name="Du L."/>
            <person name="Sun Y."/>
            <person name="Zhan W."/>
            <person name="Jiang J.F."/>
            <person name="Wang Q."/>
            <person name="Zhang B."/>
            <person name="Ji P."/>
            <person name="Bell-Sakyi L."/>
            <person name="Cui X.M."/>
            <person name="Yuan T.T."/>
            <person name="Jiang B.G."/>
            <person name="Yang W.F."/>
            <person name="Lam T.T."/>
            <person name="Chang Q.C."/>
            <person name="Ding S.J."/>
            <person name="Wang X.J."/>
            <person name="Zhu J.G."/>
            <person name="Ruan X.D."/>
            <person name="Zhao L."/>
            <person name="Wei J.T."/>
            <person name="Ye R.Z."/>
            <person name="Que T.C."/>
            <person name="Du C.H."/>
            <person name="Zhou Y.H."/>
            <person name="Cheng J.X."/>
            <person name="Dai P.F."/>
            <person name="Guo W.B."/>
            <person name="Han X.H."/>
            <person name="Huang E.J."/>
            <person name="Li L.F."/>
            <person name="Wei W."/>
            <person name="Gao Y.C."/>
            <person name="Liu J.Z."/>
            <person name="Shao H.Z."/>
            <person name="Wang X."/>
            <person name="Wang C.C."/>
            <person name="Yang T.C."/>
            <person name="Huo Q.B."/>
            <person name="Li W."/>
            <person name="Chen H.Y."/>
            <person name="Chen S.E."/>
            <person name="Zhou L.G."/>
            <person name="Ni X.B."/>
            <person name="Tian J.H."/>
            <person name="Sheng Y."/>
            <person name="Liu T."/>
            <person name="Pan Y.S."/>
            <person name="Xia L.Y."/>
            <person name="Li J."/>
            <person name="Zhao F."/>
            <person name="Cao W.C."/>
        </authorList>
    </citation>
    <scope>NUCLEOTIDE SEQUENCE [LARGE SCALE GENOMIC DNA]</scope>
    <source>
        <strain evidence="1">Iper-2018</strain>
    </source>
</reference>
<name>A0AC60PGX6_IXOPE</name>
<accession>A0AC60PGX6</accession>
<keyword evidence="2" id="KW-1185">Reference proteome</keyword>
<organism evidence="1 2">
    <name type="scientific">Ixodes persulcatus</name>
    <name type="common">Taiga tick</name>
    <dbReference type="NCBI Taxonomy" id="34615"/>
    <lineage>
        <taxon>Eukaryota</taxon>
        <taxon>Metazoa</taxon>
        <taxon>Ecdysozoa</taxon>
        <taxon>Arthropoda</taxon>
        <taxon>Chelicerata</taxon>
        <taxon>Arachnida</taxon>
        <taxon>Acari</taxon>
        <taxon>Parasitiformes</taxon>
        <taxon>Ixodida</taxon>
        <taxon>Ixodoidea</taxon>
        <taxon>Ixodidae</taxon>
        <taxon>Ixodinae</taxon>
        <taxon>Ixodes</taxon>
    </lineage>
</organism>
<evidence type="ECO:0000313" key="2">
    <source>
        <dbReference type="Proteomes" id="UP000805193"/>
    </source>
</evidence>
<comment type="caution">
    <text evidence="1">The sequence shown here is derived from an EMBL/GenBank/DDBJ whole genome shotgun (WGS) entry which is preliminary data.</text>
</comment>
<protein>
    <submittedName>
        <fullName evidence="1">Uncharacterized protein</fullName>
    </submittedName>
</protein>
<proteinExistence type="predicted"/>
<gene>
    <name evidence="1" type="ORF">HPB47_003972</name>
</gene>
<sequence>MRSLQNPFCFILQILAFLGAGLPSPRQPATISAPSSCTVFLAAIGDDIAPVFDATVAIIVNDYRIFCEFKRLVTTGRFQWAQRSGSYAVASKSLLLHSRGS</sequence>
<evidence type="ECO:0000313" key="1">
    <source>
        <dbReference type="EMBL" id="KAG0419630.1"/>
    </source>
</evidence>